<dbReference type="InterPro" id="IPR000719">
    <property type="entry name" value="Prot_kinase_dom"/>
</dbReference>
<dbReference type="PANTHER" id="PTHR23257">
    <property type="entry name" value="SERINE-THREONINE PROTEIN KINASE"/>
    <property type="match status" value="1"/>
</dbReference>
<reference evidence="2 3" key="1">
    <citation type="submission" date="2018-06" db="EMBL/GenBank/DDBJ databases">
        <title>Comparative genomics reveals the genomic features of Rhizophagus irregularis, R. cerebriforme, R. diaphanum and Gigaspora rosea, and their symbiotic lifestyle signature.</title>
        <authorList>
            <person name="Morin E."/>
            <person name="San Clemente H."/>
            <person name="Chen E.C.H."/>
            <person name="De La Providencia I."/>
            <person name="Hainaut M."/>
            <person name="Kuo A."/>
            <person name="Kohler A."/>
            <person name="Murat C."/>
            <person name="Tang N."/>
            <person name="Roy S."/>
            <person name="Loubradou J."/>
            <person name="Henrissat B."/>
            <person name="Grigoriev I.V."/>
            <person name="Corradi N."/>
            <person name="Roux C."/>
            <person name="Martin F.M."/>
        </authorList>
    </citation>
    <scope>NUCLEOTIDE SEQUENCE [LARGE SCALE GENOMIC DNA]</scope>
    <source>
        <strain evidence="2 3">DAOM 227022</strain>
    </source>
</reference>
<comment type="caution">
    <text evidence="2">The sequence shown here is derived from an EMBL/GenBank/DDBJ whole genome shotgun (WGS) entry which is preliminary data.</text>
</comment>
<dbReference type="SUPFAM" id="SSF56112">
    <property type="entry name" value="Protein kinase-like (PK-like)"/>
    <property type="match status" value="1"/>
</dbReference>
<dbReference type="AlphaFoldDB" id="A0A397TM41"/>
<dbReference type="InterPro" id="IPR050167">
    <property type="entry name" value="Ser_Thr_protein_kinase"/>
</dbReference>
<protein>
    <submittedName>
        <fullName evidence="2">Kinase-like domain-containing protein</fullName>
    </submittedName>
</protein>
<dbReference type="SMART" id="SM00220">
    <property type="entry name" value="S_TKc"/>
    <property type="match status" value="1"/>
</dbReference>
<evidence type="ECO:0000313" key="3">
    <source>
        <dbReference type="Proteomes" id="UP000265703"/>
    </source>
</evidence>
<keyword evidence="2" id="KW-0418">Kinase</keyword>
<dbReference type="OrthoDB" id="248923at2759"/>
<dbReference type="Proteomes" id="UP000265703">
    <property type="component" value="Unassembled WGS sequence"/>
</dbReference>
<evidence type="ECO:0000259" key="1">
    <source>
        <dbReference type="PROSITE" id="PS50011"/>
    </source>
</evidence>
<keyword evidence="2" id="KW-0808">Transferase</keyword>
<feature type="non-terminal residue" evidence="2">
    <location>
        <position position="232"/>
    </location>
</feature>
<dbReference type="InterPro" id="IPR011009">
    <property type="entry name" value="Kinase-like_dom_sf"/>
</dbReference>
<gene>
    <name evidence="2" type="ORF">C1645_748330</name>
</gene>
<dbReference type="Gene3D" id="1.10.510.10">
    <property type="entry name" value="Transferase(Phosphotransferase) domain 1"/>
    <property type="match status" value="1"/>
</dbReference>
<evidence type="ECO:0000313" key="2">
    <source>
        <dbReference type="EMBL" id="RIA99032.1"/>
    </source>
</evidence>
<feature type="domain" description="Protein kinase" evidence="1">
    <location>
        <begin position="1"/>
        <end position="147"/>
    </location>
</feature>
<organism evidence="2 3">
    <name type="scientific">Glomus cerebriforme</name>
    <dbReference type="NCBI Taxonomy" id="658196"/>
    <lineage>
        <taxon>Eukaryota</taxon>
        <taxon>Fungi</taxon>
        <taxon>Fungi incertae sedis</taxon>
        <taxon>Mucoromycota</taxon>
        <taxon>Glomeromycotina</taxon>
        <taxon>Glomeromycetes</taxon>
        <taxon>Glomerales</taxon>
        <taxon>Glomeraceae</taxon>
        <taxon>Glomus</taxon>
    </lineage>
</organism>
<name>A0A397TM41_9GLOM</name>
<dbReference type="EMBL" id="QKYT01000008">
    <property type="protein sequence ID" value="RIA99032.1"/>
    <property type="molecule type" value="Genomic_DNA"/>
</dbReference>
<dbReference type="Pfam" id="PF00069">
    <property type="entry name" value="Pkinase"/>
    <property type="match status" value="1"/>
</dbReference>
<dbReference type="GO" id="GO:0005524">
    <property type="term" value="F:ATP binding"/>
    <property type="evidence" value="ECO:0007669"/>
    <property type="project" value="InterPro"/>
</dbReference>
<proteinExistence type="predicted"/>
<dbReference type="GO" id="GO:0004672">
    <property type="term" value="F:protein kinase activity"/>
    <property type="evidence" value="ECO:0007669"/>
    <property type="project" value="InterPro"/>
</dbReference>
<dbReference type="GO" id="GO:0007165">
    <property type="term" value="P:signal transduction"/>
    <property type="evidence" value="ECO:0007669"/>
    <property type="project" value="TreeGrafter"/>
</dbReference>
<sequence length="232" mass="26984">MIHHDFHTGNILLNIKEYDYDRSLSDDSIFISDMGLCGEVDNTDETKVYGVVPYLAPEVLRGNPYTQAADVYSFGMIMHFVATGRQPFANRAHDQYLELDICDGVRPEINKQEAPNCYIDLMKRCYDSNPENRPKATEIKEMITLFLDSYRYDMEVEKEQHYYEIEKQFIEAEEYRKSQLSFFDATIHPQAIYTCRSINTLISDRSEYVISDNNTNNTINSFKSDYTDCAIS</sequence>
<dbReference type="PROSITE" id="PS50011">
    <property type="entry name" value="PROTEIN_KINASE_DOM"/>
    <property type="match status" value="1"/>
</dbReference>
<keyword evidence="3" id="KW-1185">Reference proteome</keyword>
<dbReference type="GO" id="GO:0005737">
    <property type="term" value="C:cytoplasm"/>
    <property type="evidence" value="ECO:0007669"/>
    <property type="project" value="TreeGrafter"/>
</dbReference>
<accession>A0A397TM41</accession>